<evidence type="ECO:0000256" key="2">
    <source>
        <dbReference type="ARBA" id="ARBA00022692"/>
    </source>
</evidence>
<dbReference type="PANTHER" id="PTHR37422:SF13">
    <property type="entry name" value="LIPOPOLYSACCHARIDE BIOSYNTHESIS PROTEIN PA4999-RELATED"/>
    <property type="match status" value="1"/>
</dbReference>
<organism evidence="7 8">
    <name type="scientific">Spiribacter vilamensis</name>
    <dbReference type="NCBI Taxonomy" id="531306"/>
    <lineage>
        <taxon>Bacteria</taxon>
        <taxon>Pseudomonadati</taxon>
        <taxon>Pseudomonadota</taxon>
        <taxon>Gammaproteobacteria</taxon>
        <taxon>Chromatiales</taxon>
        <taxon>Ectothiorhodospiraceae</taxon>
        <taxon>Spiribacter</taxon>
    </lineage>
</organism>
<dbReference type="EMBL" id="SHLI01000001">
    <property type="protein sequence ID" value="RZU99081.1"/>
    <property type="molecule type" value="Genomic_DNA"/>
</dbReference>
<dbReference type="AlphaFoldDB" id="A0A4Q8D131"/>
<feature type="transmembrane region" description="Helical" evidence="5">
    <location>
        <begin position="359"/>
        <end position="383"/>
    </location>
</feature>
<gene>
    <name evidence="7" type="ORF">EV698_1360</name>
</gene>
<feature type="transmembrane region" description="Helical" evidence="5">
    <location>
        <begin position="168"/>
        <end position="186"/>
    </location>
</feature>
<dbReference type="InterPro" id="IPR007016">
    <property type="entry name" value="O-antigen_ligase-rel_domated"/>
</dbReference>
<dbReference type="PANTHER" id="PTHR37422">
    <property type="entry name" value="TEICHURONIC ACID BIOSYNTHESIS PROTEIN TUAE"/>
    <property type="match status" value="1"/>
</dbReference>
<sequence length="452" mass="49403">MRLDRAVIAGVLALLVWMPVPLASNRPASAAFIVLAVGGLLVLWGAHLLRDPLRQSWRAVRAGVIPLGLLLAVQGWVAVQYVGGLSSDPGATMEYLALGLAYTGLFALVLGVFTTRKRLNWLLGVLVVSGTLQAFYGALLVLTDFSWLAIGSDSGGVVSGTFVNRNHLAGYLEMTLACGIGWMLALREDRDFRWHHLAELLIGPKARIRLALIIMVIALVMSHSRMGNTAFFSSLIIMGGLFTLATPEHRGRNALILVSVLVIDVLVISQWFGLEELQQRLADTRFEDEVAMVEDDSGATREVVVRRENVDRDDVFAYALPQWRERPVAGFGAGTFETSFQRFPGRDVTALFDHAHNDFLQFAIEYGVVGVLPLAGFVVFAFYRALAPVWQRRSLYRSGVGMGAAMGILALMIHSSTDFNLQIPANAATFVVLCAIAVLANAHHRGHRRPST</sequence>
<dbReference type="GO" id="GO:0016874">
    <property type="term" value="F:ligase activity"/>
    <property type="evidence" value="ECO:0007669"/>
    <property type="project" value="UniProtKB-KW"/>
</dbReference>
<feature type="transmembrane region" description="Helical" evidence="5">
    <location>
        <begin position="206"/>
        <end position="224"/>
    </location>
</feature>
<evidence type="ECO:0000256" key="3">
    <source>
        <dbReference type="ARBA" id="ARBA00022989"/>
    </source>
</evidence>
<proteinExistence type="predicted"/>
<protein>
    <submittedName>
        <fullName evidence="7">O-antigen ligase-like membrane protein</fullName>
    </submittedName>
</protein>
<dbReference type="InterPro" id="IPR051533">
    <property type="entry name" value="WaaL-like"/>
</dbReference>
<keyword evidence="2 5" id="KW-0812">Transmembrane</keyword>
<feature type="transmembrane region" description="Helical" evidence="5">
    <location>
        <begin position="254"/>
        <end position="272"/>
    </location>
</feature>
<feature type="transmembrane region" description="Helical" evidence="5">
    <location>
        <begin position="421"/>
        <end position="442"/>
    </location>
</feature>
<feature type="transmembrane region" description="Helical" evidence="5">
    <location>
        <begin position="121"/>
        <end position="148"/>
    </location>
</feature>
<evidence type="ECO:0000313" key="8">
    <source>
        <dbReference type="Proteomes" id="UP000292298"/>
    </source>
</evidence>
<dbReference type="Proteomes" id="UP000292298">
    <property type="component" value="Unassembled WGS sequence"/>
</dbReference>
<accession>A0A4Q8D131</accession>
<evidence type="ECO:0000256" key="4">
    <source>
        <dbReference type="ARBA" id="ARBA00023136"/>
    </source>
</evidence>
<reference evidence="7 8" key="1">
    <citation type="submission" date="2019-02" db="EMBL/GenBank/DDBJ databases">
        <title>Genomic Encyclopedia of Type Strains, Phase IV (KMG-IV): sequencing the most valuable type-strain genomes for metagenomic binning, comparative biology and taxonomic classification.</title>
        <authorList>
            <person name="Goeker M."/>
        </authorList>
    </citation>
    <scope>NUCLEOTIDE SEQUENCE [LARGE SCALE GENOMIC DNA]</scope>
    <source>
        <strain evidence="7 8">DSM 21056</strain>
    </source>
</reference>
<dbReference type="OrthoDB" id="9783389at2"/>
<dbReference type="GO" id="GO:0016020">
    <property type="term" value="C:membrane"/>
    <property type="evidence" value="ECO:0007669"/>
    <property type="project" value="UniProtKB-SubCell"/>
</dbReference>
<keyword evidence="8" id="KW-1185">Reference proteome</keyword>
<keyword evidence="3 5" id="KW-1133">Transmembrane helix</keyword>
<keyword evidence="7" id="KW-0436">Ligase</keyword>
<keyword evidence="4 5" id="KW-0472">Membrane</keyword>
<comment type="caution">
    <text evidence="7">The sequence shown here is derived from an EMBL/GenBank/DDBJ whole genome shotgun (WGS) entry which is preliminary data.</text>
</comment>
<feature type="transmembrane region" description="Helical" evidence="5">
    <location>
        <begin position="395"/>
        <end position="415"/>
    </location>
</feature>
<dbReference type="Pfam" id="PF04932">
    <property type="entry name" value="Wzy_C"/>
    <property type="match status" value="1"/>
</dbReference>
<name>A0A4Q8D131_9GAMM</name>
<evidence type="ECO:0000256" key="5">
    <source>
        <dbReference type="SAM" id="Phobius"/>
    </source>
</evidence>
<evidence type="ECO:0000256" key="1">
    <source>
        <dbReference type="ARBA" id="ARBA00004141"/>
    </source>
</evidence>
<feature type="transmembrane region" description="Helical" evidence="5">
    <location>
        <begin position="62"/>
        <end position="83"/>
    </location>
</feature>
<evidence type="ECO:0000313" key="7">
    <source>
        <dbReference type="EMBL" id="RZU99081.1"/>
    </source>
</evidence>
<evidence type="ECO:0000259" key="6">
    <source>
        <dbReference type="Pfam" id="PF04932"/>
    </source>
</evidence>
<comment type="subcellular location">
    <subcellularLocation>
        <location evidence="1">Membrane</location>
        <topology evidence="1">Multi-pass membrane protein</topology>
    </subcellularLocation>
</comment>
<dbReference type="RefSeq" id="WP_130503340.1">
    <property type="nucleotide sequence ID" value="NZ_SHLI01000001.1"/>
</dbReference>
<feature type="transmembrane region" description="Helical" evidence="5">
    <location>
        <begin position="95"/>
        <end position="114"/>
    </location>
</feature>
<feature type="transmembrane region" description="Helical" evidence="5">
    <location>
        <begin position="32"/>
        <end position="50"/>
    </location>
</feature>
<feature type="domain" description="O-antigen ligase-related" evidence="6">
    <location>
        <begin position="210"/>
        <end position="372"/>
    </location>
</feature>
<feature type="transmembrane region" description="Helical" evidence="5">
    <location>
        <begin position="230"/>
        <end position="247"/>
    </location>
</feature>